<name>A0A5A7QZ63_STRAF</name>
<comment type="caution">
    <text evidence="1">The sequence shown here is derived from an EMBL/GenBank/DDBJ whole genome shotgun (WGS) entry which is preliminary data.</text>
</comment>
<protein>
    <submittedName>
        <fullName evidence="1">DDB1-and CUL4-associated factor 12</fullName>
    </submittedName>
</protein>
<dbReference type="Proteomes" id="UP000325081">
    <property type="component" value="Unassembled WGS sequence"/>
</dbReference>
<proteinExistence type="predicted"/>
<sequence length="338" mass="37460">MGRLLGLGLRQDRATMAMAQTSSKRSSSIIRVGSTMLVTESLSYMLTWRRVESSHSLVAVGSAVGELIPIFPVTSSRRIFPKQWTSYEQVAFGLLPGCFEKKIYMFVVLFGSKERVDIDMVRDKMSGINLKPGPSAAPIAIFILVIQSNDCRFPSGPTFRNRQLDKSPFGIYLYTKNFSSSFSKQCPNKGTNLEECETLLKKSNSFLTNELESNFFTTTGTPPSSTPRYKSPERPFFNKVDSFNSPVASRIFSYENESSEAASVPWRGGGGGVGPTMLTWLPPPPLGLVWARLFLLHTMIMSKASPIIISPMPPNMEANNIMTNLLRLLLLGREEGGE</sequence>
<evidence type="ECO:0000313" key="2">
    <source>
        <dbReference type="Proteomes" id="UP000325081"/>
    </source>
</evidence>
<dbReference type="EMBL" id="BKCP01009181">
    <property type="protein sequence ID" value="GER50362.1"/>
    <property type="molecule type" value="Genomic_DNA"/>
</dbReference>
<reference evidence="2" key="1">
    <citation type="journal article" date="2019" name="Curr. Biol.">
        <title>Genome Sequence of Striga asiatica Provides Insight into the Evolution of Plant Parasitism.</title>
        <authorList>
            <person name="Yoshida S."/>
            <person name="Kim S."/>
            <person name="Wafula E.K."/>
            <person name="Tanskanen J."/>
            <person name="Kim Y.M."/>
            <person name="Honaas L."/>
            <person name="Yang Z."/>
            <person name="Spallek T."/>
            <person name="Conn C.E."/>
            <person name="Ichihashi Y."/>
            <person name="Cheong K."/>
            <person name="Cui S."/>
            <person name="Der J.P."/>
            <person name="Gundlach H."/>
            <person name="Jiao Y."/>
            <person name="Hori C."/>
            <person name="Ishida J.K."/>
            <person name="Kasahara H."/>
            <person name="Kiba T."/>
            <person name="Kim M.S."/>
            <person name="Koo N."/>
            <person name="Laohavisit A."/>
            <person name="Lee Y.H."/>
            <person name="Lumba S."/>
            <person name="McCourt P."/>
            <person name="Mortimer J.C."/>
            <person name="Mutuku J.M."/>
            <person name="Nomura T."/>
            <person name="Sasaki-Sekimoto Y."/>
            <person name="Seto Y."/>
            <person name="Wang Y."/>
            <person name="Wakatake T."/>
            <person name="Sakakibara H."/>
            <person name="Demura T."/>
            <person name="Yamaguchi S."/>
            <person name="Yoneyama K."/>
            <person name="Manabe R.I."/>
            <person name="Nelson D.C."/>
            <person name="Schulman A.H."/>
            <person name="Timko M.P."/>
            <person name="dePamphilis C.W."/>
            <person name="Choi D."/>
            <person name="Shirasu K."/>
        </authorList>
    </citation>
    <scope>NUCLEOTIDE SEQUENCE [LARGE SCALE GENOMIC DNA]</scope>
    <source>
        <strain evidence="2">cv. UVA1</strain>
    </source>
</reference>
<evidence type="ECO:0000313" key="1">
    <source>
        <dbReference type="EMBL" id="GER50362.1"/>
    </source>
</evidence>
<keyword evidence="2" id="KW-1185">Reference proteome</keyword>
<organism evidence="1 2">
    <name type="scientific">Striga asiatica</name>
    <name type="common">Asiatic witchweed</name>
    <name type="synonym">Buchnera asiatica</name>
    <dbReference type="NCBI Taxonomy" id="4170"/>
    <lineage>
        <taxon>Eukaryota</taxon>
        <taxon>Viridiplantae</taxon>
        <taxon>Streptophyta</taxon>
        <taxon>Embryophyta</taxon>
        <taxon>Tracheophyta</taxon>
        <taxon>Spermatophyta</taxon>
        <taxon>Magnoliopsida</taxon>
        <taxon>eudicotyledons</taxon>
        <taxon>Gunneridae</taxon>
        <taxon>Pentapetalae</taxon>
        <taxon>asterids</taxon>
        <taxon>lamiids</taxon>
        <taxon>Lamiales</taxon>
        <taxon>Orobanchaceae</taxon>
        <taxon>Buchnereae</taxon>
        <taxon>Striga</taxon>
    </lineage>
</organism>
<dbReference type="AlphaFoldDB" id="A0A5A7QZ63"/>
<gene>
    <name evidence="1" type="ORF">STAS_27665</name>
</gene>
<accession>A0A5A7QZ63</accession>